<feature type="region of interest" description="Disordered" evidence="1">
    <location>
        <begin position="279"/>
        <end position="384"/>
    </location>
</feature>
<feature type="compositionally biased region" description="Low complexity" evidence="1">
    <location>
        <begin position="50"/>
        <end position="61"/>
    </location>
</feature>
<evidence type="ECO:0000313" key="2">
    <source>
        <dbReference type="EMBL" id="CAD9136005.1"/>
    </source>
</evidence>
<feature type="compositionally biased region" description="Basic and acidic residues" evidence="1">
    <location>
        <begin position="279"/>
        <end position="294"/>
    </location>
</feature>
<feature type="compositionally biased region" description="Low complexity" evidence="1">
    <location>
        <begin position="14"/>
        <end position="30"/>
    </location>
</feature>
<evidence type="ECO:0000256" key="1">
    <source>
        <dbReference type="SAM" id="MobiDB-lite"/>
    </source>
</evidence>
<accession>A0A7S1QHI8</accession>
<feature type="compositionally biased region" description="Acidic residues" evidence="1">
    <location>
        <begin position="62"/>
        <end position="71"/>
    </location>
</feature>
<gene>
    <name evidence="2" type="ORF">NDES1114_LOCUS25063</name>
</gene>
<proteinExistence type="predicted"/>
<organism evidence="2">
    <name type="scientific">Neobodo designis</name>
    <name type="common">Flagellated protozoan</name>
    <name type="synonym">Bodo designis</name>
    <dbReference type="NCBI Taxonomy" id="312471"/>
    <lineage>
        <taxon>Eukaryota</taxon>
        <taxon>Discoba</taxon>
        <taxon>Euglenozoa</taxon>
        <taxon>Kinetoplastea</taxon>
        <taxon>Metakinetoplastina</taxon>
        <taxon>Neobodonida</taxon>
        <taxon>Neobodo</taxon>
    </lineage>
</organism>
<sequence>MALAMGPNGDGPLAQRAAADEAAAVADGRAAARAEAAAAATRDWDAELARMQAEAAEAADASGDDDGDEEAAAPVSGAAAAADDAVKQRQLRARAMLRLDADGAAQGVVPRPPEEAPFKFDNVRDTYHTVVAKFRKWGIRAGPDNAPPPPFLEVASAAASVSDPDFCESFRSTSNIASFADADFGLFERMRGTPALAKLCKHITDSRKASELAAGILRRCVPALSDWAKVVDTYNNRRDATAMESTQLLKNLLLEEDNTTIQEAFRNNADRYWREQIEGRARTMTHDTSRKRVAMDGSRPGSPSGQRRQQSPNRGGVRPPQTQGGNVGRGGGTRAPSPGSATGLGVRSSGGTRGRGGGRGTGGRGSPAPKPMGGASRGRGSRPQ</sequence>
<reference evidence="2" key="1">
    <citation type="submission" date="2021-01" db="EMBL/GenBank/DDBJ databases">
        <authorList>
            <person name="Corre E."/>
            <person name="Pelletier E."/>
            <person name="Niang G."/>
            <person name="Scheremetjew M."/>
            <person name="Finn R."/>
            <person name="Kale V."/>
            <person name="Holt S."/>
            <person name="Cochrane G."/>
            <person name="Meng A."/>
            <person name="Brown T."/>
            <person name="Cohen L."/>
        </authorList>
    </citation>
    <scope>NUCLEOTIDE SEQUENCE</scope>
    <source>
        <strain evidence="2">CCAP 1951/1</strain>
    </source>
</reference>
<feature type="region of interest" description="Disordered" evidence="1">
    <location>
        <begin position="1"/>
        <end position="30"/>
    </location>
</feature>
<name>A0A7S1QHI8_NEODS</name>
<protein>
    <submittedName>
        <fullName evidence="2">Uncharacterized protein</fullName>
    </submittedName>
</protein>
<feature type="compositionally biased region" description="Gly residues" evidence="1">
    <location>
        <begin position="351"/>
        <end position="365"/>
    </location>
</feature>
<dbReference type="AlphaFoldDB" id="A0A7S1QHI8"/>
<feature type="compositionally biased region" description="Polar residues" evidence="1">
    <location>
        <begin position="301"/>
        <end position="313"/>
    </location>
</feature>
<feature type="compositionally biased region" description="Low complexity" evidence="1">
    <location>
        <begin position="72"/>
        <end position="83"/>
    </location>
</feature>
<feature type="region of interest" description="Disordered" evidence="1">
    <location>
        <begin position="50"/>
        <end position="84"/>
    </location>
</feature>
<dbReference type="EMBL" id="HBGF01037483">
    <property type="protein sequence ID" value="CAD9136005.1"/>
    <property type="molecule type" value="Transcribed_RNA"/>
</dbReference>